<evidence type="ECO:0000313" key="2">
    <source>
        <dbReference type="Proteomes" id="UP000251889"/>
    </source>
</evidence>
<accession>A0A364Y350</accession>
<gene>
    <name evidence="1" type="ORF">DQQ10_12855</name>
</gene>
<evidence type="ECO:0008006" key="3">
    <source>
        <dbReference type="Google" id="ProtNLM"/>
    </source>
</evidence>
<name>A0A364Y350_9BACT</name>
<reference evidence="1 2" key="1">
    <citation type="submission" date="2018-06" db="EMBL/GenBank/DDBJ databases">
        <title>Chryseolinea flavus sp. nov., a member of the phylum Bacteroidetes isolated from soil.</title>
        <authorList>
            <person name="Li Y."/>
            <person name="Wang J."/>
        </authorList>
    </citation>
    <scope>NUCLEOTIDE SEQUENCE [LARGE SCALE GENOMIC DNA]</scope>
    <source>
        <strain evidence="1 2">SDU1-6</strain>
    </source>
</reference>
<sequence length="158" mass="17587">MIKLAPKEEIEKRIAEIEMLDLNTASIDDIKNLLTLLFTGYTLTTPIIPEGTLIFRGIIYKDKPKLASYVSFPPAEFAAINRASRQGDSHFYGSNSKATILYETHPAPGDLIAISEWVTMDKLLVNNVGYTASNFKALLSKRNAPELTISLSVTHLFR</sequence>
<protein>
    <recommendedName>
        <fullName evidence="3">RES domain-containing protein</fullName>
    </recommendedName>
</protein>
<dbReference type="RefSeq" id="WP_112747267.1">
    <property type="nucleotide sequence ID" value="NZ_QMFY01000005.1"/>
</dbReference>
<organism evidence="1 2">
    <name type="scientific">Pseudochryseolinea flava</name>
    <dbReference type="NCBI Taxonomy" id="2059302"/>
    <lineage>
        <taxon>Bacteria</taxon>
        <taxon>Pseudomonadati</taxon>
        <taxon>Bacteroidota</taxon>
        <taxon>Cytophagia</taxon>
        <taxon>Cytophagales</taxon>
        <taxon>Fulvivirgaceae</taxon>
        <taxon>Pseudochryseolinea</taxon>
    </lineage>
</organism>
<dbReference type="Proteomes" id="UP000251889">
    <property type="component" value="Unassembled WGS sequence"/>
</dbReference>
<dbReference type="AlphaFoldDB" id="A0A364Y350"/>
<comment type="caution">
    <text evidence="1">The sequence shown here is derived from an EMBL/GenBank/DDBJ whole genome shotgun (WGS) entry which is preliminary data.</text>
</comment>
<proteinExistence type="predicted"/>
<dbReference type="OrthoDB" id="868441at2"/>
<dbReference type="EMBL" id="QMFY01000005">
    <property type="protein sequence ID" value="RAW01112.1"/>
    <property type="molecule type" value="Genomic_DNA"/>
</dbReference>
<evidence type="ECO:0000313" key="1">
    <source>
        <dbReference type="EMBL" id="RAW01112.1"/>
    </source>
</evidence>
<keyword evidence="2" id="KW-1185">Reference proteome</keyword>